<sequence length="227" mass="24900">MGEMVTFPSNGTTAEGYLAKPDTDKAPGVLVIQEWWGLNDNIKSICERFASEGFLALAPDLYHGRATTEPDEARKLAMSLQMETAAKDMSGAVDYLREHAGYTSVGAVGYCMGGGLALFIAALRGDVVKAVVPFYGLVPPSAPPVDWSKLQASVLGHYAELDQGITVERVREFENQLKSLGKEVEIHIYQGAQHGFCNDTRPQVYNREACELAWQRTIAFLRKKLVS</sequence>
<evidence type="ECO:0000313" key="3">
    <source>
        <dbReference type="Proteomes" id="UP000000323"/>
    </source>
</evidence>
<dbReference type="Proteomes" id="UP000000323">
    <property type="component" value="Chromosome 1"/>
</dbReference>
<dbReference type="eggNOG" id="COG0412">
    <property type="taxonomic scope" value="Bacteria"/>
</dbReference>
<feature type="domain" description="Dienelactone hydrolase" evidence="1">
    <location>
        <begin position="15"/>
        <end position="223"/>
    </location>
</feature>
<protein>
    <submittedName>
        <fullName evidence="2">Carboxymethylenebutenolidase</fullName>
        <ecNumber evidence="2">3.1.1.45</ecNumber>
    </submittedName>
</protein>
<keyword evidence="3" id="KW-1185">Reference proteome</keyword>
<dbReference type="Gene3D" id="3.40.50.1820">
    <property type="entry name" value="alpha/beta hydrolase"/>
    <property type="match status" value="1"/>
</dbReference>
<organism evidence="2 3">
    <name type="scientific">Thermobaculum terrenum (strain ATCC BAA-798 / CCMEE 7001 / YNP1)</name>
    <dbReference type="NCBI Taxonomy" id="525904"/>
    <lineage>
        <taxon>Bacteria</taxon>
        <taxon>Bacillati</taxon>
        <taxon>Chloroflexota</taxon>
        <taxon>Chloroflexia</taxon>
        <taxon>Candidatus Thermobaculales</taxon>
        <taxon>Candidatus Thermobaculaceae</taxon>
        <taxon>Thermobaculum</taxon>
    </lineage>
</organism>
<dbReference type="PANTHER" id="PTHR46623">
    <property type="entry name" value="CARBOXYMETHYLENEBUTENOLIDASE-RELATED"/>
    <property type="match status" value="1"/>
</dbReference>
<dbReference type="InterPro" id="IPR051049">
    <property type="entry name" value="Dienelactone_hydrolase-like"/>
</dbReference>
<dbReference type="Pfam" id="PF01738">
    <property type="entry name" value="DLH"/>
    <property type="match status" value="1"/>
</dbReference>
<proteinExistence type="predicted"/>
<dbReference type="KEGG" id="ttr:Tter_0298"/>
<evidence type="ECO:0000259" key="1">
    <source>
        <dbReference type="Pfam" id="PF01738"/>
    </source>
</evidence>
<name>D1CE64_THET1</name>
<dbReference type="PANTHER" id="PTHR46623:SF6">
    <property type="entry name" value="ALPHA_BETA-HYDROLASES SUPERFAMILY PROTEIN"/>
    <property type="match status" value="1"/>
</dbReference>
<accession>D1CE64</accession>
<evidence type="ECO:0000313" key="2">
    <source>
        <dbReference type="EMBL" id="ACZ41220.1"/>
    </source>
</evidence>
<dbReference type="InterPro" id="IPR029058">
    <property type="entry name" value="AB_hydrolase_fold"/>
</dbReference>
<dbReference type="EMBL" id="CP001825">
    <property type="protein sequence ID" value="ACZ41220.1"/>
    <property type="molecule type" value="Genomic_DNA"/>
</dbReference>
<dbReference type="SUPFAM" id="SSF53474">
    <property type="entry name" value="alpha/beta-Hydrolases"/>
    <property type="match status" value="1"/>
</dbReference>
<reference evidence="3" key="1">
    <citation type="journal article" date="2010" name="Stand. Genomic Sci.">
        <title>Complete genome sequence of 'Thermobaculum terrenum' type strain (YNP1).</title>
        <authorList>
            <person name="Kiss H."/>
            <person name="Cleland D."/>
            <person name="Lapidus A."/>
            <person name="Lucas S."/>
            <person name="Glavina Del Rio T."/>
            <person name="Nolan M."/>
            <person name="Tice H."/>
            <person name="Han C."/>
            <person name="Goodwin L."/>
            <person name="Pitluck S."/>
            <person name="Liolios K."/>
            <person name="Ivanova N."/>
            <person name="Mavromatis K."/>
            <person name="Ovchinnikova G."/>
            <person name="Pati A."/>
            <person name="Chen A."/>
            <person name="Palaniappan K."/>
            <person name="Land M."/>
            <person name="Hauser L."/>
            <person name="Chang Y."/>
            <person name="Jeffries C."/>
            <person name="Lu M."/>
            <person name="Brettin T."/>
            <person name="Detter J."/>
            <person name="Goker M."/>
            <person name="Tindall B."/>
            <person name="Beck B."/>
            <person name="McDermott T."/>
            <person name="Woyke T."/>
            <person name="Bristow J."/>
            <person name="Eisen J."/>
            <person name="Markowitz V."/>
            <person name="Hugenholtz P."/>
            <person name="Kyrpides N."/>
            <person name="Klenk H."/>
            <person name="Cheng J."/>
        </authorList>
    </citation>
    <scope>NUCLEOTIDE SEQUENCE [LARGE SCALE GENOMIC DNA]</scope>
    <source>
        <strain evidence="3">ATCC BAA-798 / YNP1</strain>
    </source>
</reference>
<dbReference type="EC" id="3.1.1.45" evidence="2"/>
<dbReference type="STRING" id="525904.Tter_0298"/>
<gene>
    <name evidence="2" type="ordered locus">Tter_0298</name>
</gene>
<keyword evidence="2" id="KW-0378">Hydrolase</keyword>
<dbReference type="GO" id="GO:0008806">
    <property type="term" value="F:carboxymethylenebutenolidase activity"/>
    <property type="evidence" value="ECO:0007669"/>
    <property type="project" value="UniProtKB-EC"/>
</dbReference>
<dbReference type="OrthoDB" id="3208682at2"/>
<dbReference type="InterPro" id="IPR002925">
    <property type="entry name" value="Dienelactn_hydro"/>
</dbReference>
<dbReference type="HOGENOM" id="CLU_054590_7_2_0"/>
<dbReference type="RefSeq" id="WP_012874255.1">
    <property type="nucleotide sequence ID" value="NC_013525.1"/>
</dbReference>
<dbReference type="AlphaFoldDB" id="D1CE64"/>